<sequence length="159" mass="17603">MLCATCLVDLPFHCRTLVCCAHESGYPIRFSGPLPLRIPGLPQRHFSSLQSHTNPRLPHQSYLGAGRRLTPDNNSTRGVDLISMAMLETEFSSSLWLPRSALASNTIVMDSWRTHARHSKPTKADTCYRNLDFLVNTSSPPSPSVLSLSQKKANSRASL</sequence>
<reference evidence="2 3" key="1">
    <citation type="journal article" date="2014" name="PLoS Genet.">
        <title>Analysis of the Phlebiopsis gigantea genome, transcriptome and secretome provides insight into its pioneer colonization strategies of wood.</title>
        <authorList>
            <person name="Hori C."/>
            <person name="Ishida T."/>
            <person name="Igarashi K."/>
            <person name="Samejima M."/>
            <person name="Suzuki H."/>
            <person name="Master E."/>
            <person name="Ferreira P."/>
            <person name="Ruiz-Duenas F.J."/>
            <person name="Held B."/>
            <person name="Canessa P."/>
            <person name="Larrondo L.F."/>
            <person name="Schmoll M."/>
            <person name="Druzhinina I.S."/>
            <person name="Kubicek C.P."/>
            <person name="Gaskell J.A."/>
            <person name="Kersten P."/>
            <person name="St John F."/>
            <person name="Glasner J."/>
            <person name="Sabat G."/>
            <person name="Splinter BonDurant S."/>
            <person name="Syed K."/>
            <person name="Yadav J."/>
            <person name="Mgbeahuruike A.C."/>
            <person name="Kovalchuk A."/>
            <person name="Asiegbu F.O."/>
            <person name="Lackner G."/>
            <person name="Hoffmeister D."/>
            <person name="Rencoret J."/>
            <person name="Gutierrez A."/>
            <person name="Sun H."/>
            <person name="Lindquist E."/>
            <person name="Barry K."/>
            <person name="Riley R."/>
            <person name="Grigoriev I.V."/>
            <person name="Henrissat B."/>
            <person name="Kues U."/>
            <person name="Berka R.M."/>
            <person name="Martinez A.T."/>
            <person name="Covert S.F."/>
            <person name="Blanchette R.A."/>
            <person name="Cullen D."/>
        </authorList>
    </citation>
    <scope>NUCLEOTIDE SEQUENCE [LARGE SCALE GENOMIC DNA]</scope>
    <source>
        <strain evidence="2 3">11061_1 CR5-6</strain>
    </source>
</reference>
<dbReference type="EMBL" id="KN840486">
    <property type="protein sequence ID" value="KIP08042.1"/>
    <property type="molecule type" value="Genomic_DNA"/>
</dbReference>
<evidence type="ECO:0000313" key="3">
    <source>
        <dbReference type="Proteomes" id="UP000053257"/>
    </source>
</evidence>
<protein>
    <submittedName>
        <fullName evidence="2">Uncharacterized protein</fullName>
    </submittedName>
</protein>
<keyword evidence="3" id="KW-1185">Reference proteome</keyword>
<feature type="compositionally biased region" description="Polar residues" evidence="1">
    <location>
        <begin position="150"/>
        <end position="159"/>
    </location>
</feature>
<feature type="region of interest" description="Disordered" evidence="1">
    <location>
        <begin position="139"/>
        <end position="159"/>
    </location>
</feature>
<name>A0A0C3S969_PHLG1</name>
<organism evidence="2 3">
    <name type="scientific">Phlebiopsis gigantea (strain 11061_1 CR5-6)</name>
    <name type="common">White-rot fungus</name>
    <name type="synonym">Peniophora gigantea</name>
    <dbReference type="NCBI Taxonomy" id="745531"/>
    <lineage>
        <taxon>Eukaryota</taxon>
        <taxon>Fungi</taxon>
        <taxon>Dikarya</taxon>
        <taxon>Basidiomycota</taxon>
        <taxon>Agaricomycotina</taxon>
        <taxon>Agaricomycetes</taxon>
        <taxon>Polyporales</taxon>
        <taxon>Phanerochaetaceae</taxon>
        <taxon>Phlebiopsis</taxon>
    </lineage>
</organism>
<proteinExistence type="predicted"/>
<gene>
    <name evidence="2" type="ORF">PHLGIDRAFT_393941</name>
</gene>
<dbReference type="HOGENOM" id="CLU_1661436_0_0_1"/>
<accession>A0A0C3S969</accession>
<dbReference type="Proteomes" id="UP000053257">
    <property type="component" value="Unassembled WGS sequence"/>
</dbReference>
<evidence type="ECO:0000313" key="2">
    <source>
        <dbReference type="EMBL" id="KIP08042.1"/>
    </source>
</evidence>
<evidence type="ECO:0000256" key="1">
    <source>
        <dbReference type="SAM" id="MobiDB-lite"/>
    </source>
</evidence>
<dbReference type="AlphaFoldDB" id="A0A0C3S969"/>